<dbReference type="Proteomes" id="UP000186102">
    <property type="component" value="Unassembled WGS sequence"/>
</dbReference>
<gene>
    <name evidence="2" type="ORF">DSOL_0422</name>
</gene>
<accession>A0A1Q8R286</accession>
<organism evidence="2 3">
    <name type="scientific">Desulfosporosinus metallidurans</name>
    <dbReference type="NCBI Taxonomy" id="1888891"/>
    <lineage>
        <taxon>Bacteria</taxon>
        <taxon>Bacillati</taxon>
        <taxon>Bacillota</taxon>
        <taxon>Clostridia</taxon>
        <taxon>Eubacteriales</taxon>
        <taxon>Desulfitobacteriaceae</taxon>
        <taxon>Desulfosporosinus</taxon>
    </lineage>
</organism>
<dbReference type="STRING" id="1888891.DSOL_0422"/>
<dbReference type="EMBL" id="MLBF01000002">
    <property type="protein sequence ID" value="OLN33712.1"/>
    <property type="molecule type" value="Genomic_DNA"/>
</dbReference>
<proteinExistence type="predicted"/>
<evidence type="ECO:0000313" key="2">
    <source>
        <dbReference type="EMBL" id="OLN33712.1"/>
    </source>
</evidence>
<dbReference type="AlphaFoldDB" id="A0A1Q8R286"/>
<reference evidence="2 3" key="1">
    <citation type="submission" date="2016-09" db="EMBL/GenBank/DDBJ databases">
        <title>Complete genome of Desulfosporosinus sp. OL.</title>
        <authorList>
            <person name="Mardanov A."/>
            <person name="Beletsky A."/>
            <person name="Panova A."/>
            <person name="Karnachuk O."/>
            <person name="Ravin N."/>
        </authorList>
    </citation>
    <scope>NUCLEOTIDE SEQUENCE [LARGE SCALE GENOMIC DNA]</scope>
    <source>
        <strain evidence="2 3">OL</strain>
    </source>
</reference>
<evidence type="ECO:0000313" key="3">
    <source>
        <dbReference type="Proteomes" id="UP000186102"/>
    </source>
</evidence>
<keyword evidence="3" id="KW-1185">Reference proteome</keyword>
<comment type="caution">
    <text evidence="2">The sequence shown here is derived from an EMBL/GenBank/DDBJ whole genome shotgun (WGS) entry which is preliminary data.</text>
</comment>
<name>A0A1Q8R286_9FIRM</name>
<evidence type="ECO:0000256" key="1">
    <source>
        <dbReference type="SAM" id="MobiDB-lite"/>
    </source>
</evidence>
<protein>
    <submittedName>
        <fullName evidence="2">Uncharacterized protein</fullName>
    </submittedName>
</protein>
<sequence>MRHPTAMDGLVSLEPRMAGSDLGAVGGSAHPQAMDGQVSL</sequence>
<feature type="region of interest" description="Disordered" evidence="1">
    <location>
        <begin position="18"/>
        <end position="40"/>
    </location>
</feature>